<keyword evidence="1" id="KW-0732">Signal</keyword>
<gene>
    <name evidence="2" type="ORF">SY83_05395</name>
</gene>
<dbReference type="PANTHER" id="PTHR35841:SF1">
    <property type="entry name" value="PHOSPHONATES-BINDING PERIPLASMIC PROTEIN"/>
    <property type="match status" value="1"/>
</dbReference>
<dbReference type="EMBL" id="CP011388">
    <property type="protein sequence ID" value="ANE45828.1"/>
    <property type="molecule type" value="Genomic_DNA"/>
</dbReference>
<dbReference type="PATRIC" id="fig|1178515.4.peg.1095"/>
<feature type="chain" id="PRO_5038508692" evidence="1">
    <location>
        <begin position="18"/>
        <end position="351"/>
    </location>
</feature>
<name>A0A172TFJ6_9BACL</name>
<dbReference type="Pfam" id="PF12974">
    <property type="entry name" value="Phosphonate-bd"/>
    <property type="match status" value="1"/>
</dbReference>
<dbReference type="AlphaFoldDB" id="A0A172TFJ6"/>
<dbReference type="OrthoDB" id="1792890at2"/>
<dbReference type="Gene3D" id="3.40.190.10">
    <property type="entry name" value="Periplasmic binding protein-like II"/>
    <property type="match status" value="2"/>
</dbReference>
<dbReference type="SUPFAM" id="SSF53850">
    <property type="entry name" value="Periplasmic binding protein-like II"/>
    <property type="match status" value="1"/>
</dbReference>
<evidence type="ECO:0000313" key="3">
    <source>
        <dbReference type="Proteomes" id="UP000076927"/>
    </source>
</evidence>
<dbReference type="Proteomes" id="UP000076927">
    <property type="component" value="Chromosome"/>
</dbReference>
<dbReference type="PROSITE" id="PS51257">
    <property type="entry name" value="PROKAR_LIPOPROTEIN"/>
    <property type="match status" value="1"/>
</dbReference>
<dbReference type="PANTHER" id="PTHR35841">
    <property type="entry name" value="PHOSPHONATES-BINDING PERIPLASMIC PROTEIN"/>
    <property type="match status" value="1"/>
</dbReference>
<proteinExistence type="predicted"/>
<keyword evidence="3" id="KW-1185">Reference proteome</keyword>
<dbReference type="STRING" id="1178515.SY83_05395"/>
<evidence type="ECO:0000313" key="2">
    <source>
        <dbReference type="EMBL" id="ANE45828.1"/>
    </source>
</evidence>
<protein>
    <submittedName>
        <fullName evidence="2">Phosphonate ABC transporter substrate-binding protein</fullName>
    </submittedName>
</protein>
<organism evidence="2 3">
    <name type="scientific">Paenibacillus swuensis</name>
    <dbReference type="NCBI Taxonomy" id="1178515"/>
    <lineage>
        <taxon>Bacteria</taxon>
        <taxon>Bacillati</taxon>
        <taxon>Bacillota</taxon>
        <taxon>Bacilli</taxon>
        <taxon>Bacillales</taxon>
        <taxon>Paenibacillaceae</taxon>
        <taxon>Paenibacillus</taxon>
    </lineage>
</organism>
<feature type="signal peptide" evidence="1">
    <location>
        <begin position="1"/>
        <end position="17"/>
    </location>
</feature>
<dbReference type="RefSeq" id="WP_068604961.1">
    <property type="nucleotide sequence ID" value="NZ_CP011388.1"/>
</dbReference>
<accession>A0A172TFJ6</accession>
<evidence type="ECO:0000256" key="1">
    <source>
        <dbReference type="SAM" id="SignalP"/>
    </source>
</evidence>
<sequence>MNKMVGLIALSLMVVTAGCGKQANNTEKASAEVQTKDTITVAWYPNESGAEMEGAREEIGKVIAAATGKKVEHKTTTDYTIAIEAIANGSADIAYMGAQGYVEARAKNKDVQPLVIASGESGTVDDAAYYSWLSVRKGEEESYKSGDGYSIDSIVGQKFSFVTNSSTSGFKVPSAAIIKHFSQMDKYKSLTVDDLTIGGEDKFFSDVLYGGSHQGSAVNLLNDKADIAAFCDTCVTNYVELSAGEENTAGAVYKVKQGAAEPFNTLEGKEFTVISATPVLNQPFVINAGTVNQEDIQKLKDSFTSDEVKNNSKIFLAKDSEEKGLFKQKSGNEQFLTVEDSFFNPIRELSE</sequence>
<dbReference type="KEGG" id="pswu:SY83_05395"/>
<reference evidence="2 3" key="1">
    <citation type="submission" date="2015-01" db="EMBL/GenBank/DDBJ databases">
        <title>Paenibacillus swuensis/DY6/whole genome sequencing.</title>
        <authorList>
            <person name="Kim M.K."/>
            <person name="Srinivasan S."/>
            <person name="Lee J.-J."/>
        </authorList>
    </citation>
    <scope>NUCLEOTIDE SEQUENCE [LARGE SCALE GENOMIC DNA]</scope>
    <source>
        <strain evidence="2 3">DY6</strain>
    </source>
</reference>